<dbReference type="EMBL" id="JAVFHQ010000002">
    <property type="protein sequence ID" value="KAK4550318.1"/>
    <property type="molecule type" value="Genomic_DNA"/>
</dbReference>
<comment type="cofactor">
    <cofactor evidence="1">
        <name>FAD</name>
        <dbReference type="ChEBI" id="CHEBI:57692"/>
    </cofactor>
</comment>
<evidence type="ECO:0000256" key="4">
    <source>
        <dbReference type="ARBA" id="ARBA00023002"/>
    </source>
</evidence>
<dbReference type="Proteomes" id="UP001324427">
    <property type="component" value="Unassembled WGS sequence"/>
</dbReference>
<accession>A0AAV9JXF6</accession>
<dbReference type="GO" id="GO:0004497">
    <property type="term" value="F:monooxygenase activity"/>
    <property type="evidence" value="ECO:0007669"/>
    <property type="project" value="UniProtKB-KW"/>
</dbReference>
<feature type="domain" description="FAD-binding" evidence="6">
    <location>
        <begin position="318"/>
        <end position="382"/>
    </location>
</feature>
<organism evidence="7 8">
    <name type="scientific">Oleoguttula mirabilis</name>
    <dbReference type="NCBI Taxonomy" id="1507867"/>
    <lineage>
        <taxon>Eukaryota</taxon>
        <taxon>Fungi</taxon>
        <taxon>Dikarya</taxon>
        <taxon>Ascomycota</taxon>
        <taxon>Pezizomycotina</taxon>
        <taxon>Dothideomycetes</taxon>
        <taxon>Dothideomycetidae</taxon>
        <taxon>Mycosphaerellales</taxon>
        <taxon>Teratosphaeriaceae</taxon>
        <taxon>Oleoguttula</taxon>
    </lineage>
</organism>
<keyword evidence="2" id="KW-0285">Flavoprotein</keyword>
<keyword evidence="8" id="KW-1185">Reference proteome</keyword>
<dbReference type="AlphaFoldDB" id="A0AAV9JXF6"/>
<dbReference type="InterPro" id="IPR002938">
    <property type="entry name" value="FAD-bd"/>
</dbReference>
<dbReference type="PRINTS" id="PR00420">
    <property type="entry name" value="RNGMNOXGNASE"/>
</dbReference>
<dbReference type="GO" id="GO:0071949">
    <property type="term" value="F:FAD binding"/>
    <property type="evidence" value="ECO:0007669"/>
    <property type="project" value="InterPro"/>
</dbReference>
<protein>
    <recommendedName>
        <fullName evidence="6">FAD-binding domain-containing protein</fullName>
    </recommendedName>
</protein>
<sequence length="407" mass="43523">MPSPVLIIGAGVSGLLLAQGLKKANLPSRVFERDAHLEARTQGYRVRISDEGIQALRDCLSPEHFAKVKRCCSILPMKGNAPSATLDALTARAGVPLFPGGRPSGPPPPVGAEIQVLSVDRRALRAILLQGLEGLTEFGKEYEHYEQDGEGAVTVTFTDGSSIEGSLLVGADGAWSRVRQQLLPEYQLSDTEARPIYGKTPVTDALGAALSSAVLSGLTLLRSPNFSCLLETMRFDHSQPETPPDYVYWVLFLKGDAYQEDAIPASTEDTLHFAQKATSDWHDSFRCLFTQPGSGASVVHLVTSRPSALAVSTAKDALVVLIGDAAHAMAPTAALGATTALRDAGNLVRQLTLRTDVVAKPAAALRAYEREMEVYAADALERSMMGAKIVFGIKPFDELPLVDTRGS</sequence>
<dbReference type="Pfam" id="PF13450">
    <property type="entry name" value="NAD_binding_8"/>
    <property type="match status" value="1"/>
</dbReference>
<evidence type="ECO:0000313" key="8">
    <source>
        <dbReference type="Proteomes" id="UP001324427"/>
    </source>
</evidence>
<evidence type="ECO:0000259" key="6">
    <source>
        <dbReference type="Pfam" id="PF01494"/>
    </source>
</evidence>
<evidence type="ECO:0000256" key="5">
    <source>
        <dbReference type="ARBA" id="ARBA00023033"/>
    </source>
</evidence>
<dbReference type="InterPro" id="IPR036188">
    <property type="entry name" value="FAD/NAD-bd_sf"/>
</dbReference>
<comment type="caution">
    <text evidence="7">The sequence shown here is derived from an EMBL/GenBank/DDBJ whole genome shotgun (WGS) entry which is preliminary data.</text>
</comment>
<name>A0AAV9JXF6_9PEZI</name>
<evidence type="ECO:0000313" key="7">
    <source>
        <dbReference type="EMBL" id="KAK4550318.1"/>
    </source>
</evidence>
<keyword evidence="4" id="KW-0560">Oxidoreductase</keyword>
<dbReference type="Pfam" id="PF01494">
    <property type="entry name" value="FAD_binding_3"/>
    <property type="match status" value="1"/>
</dbReference>
<keyword evidence="5" id="KW-0503">Monooxygenase</keyword>
<dbReference type="PANTHER" id="PTHR47178">
    <property type="entry name" value="MONOOXYGENASE, FAD-BINDING"/>
    <property type="match status" value="1"/>
</dbReference>
<evidence type="ECO:0000256" key="2">
    <source>
        <dbReference type="ARBA" id="ARBA00022630"/>
    </source>
</evidence>
<gene>
    <name evidence="7" type="ORF">LTR36_003285</name>
</gene>
<dbReference type="SUPFAM" id="SSF51905">
    <property type="entry name" value="FAD/NAD(P)-binding domain"/>
    <property type="match status" value="1"/>
</dbReference>
<keyword evidence="3" id="KW-0274">FAD</keyword>
<dbReference type="Gene3D" id="3.50.50.60">
    <property type="entry name" value="FAD/NAD(P)-binding domain"/>
    <property type="match status" value="1"/>
</dbReference>
<evidence type="ECO:0000256" key="1">
    <source>
        <dbReference type="ARBA" id="ARBA00001974"/>
    </source>
</evidence>
<evidence type="ECO:0000256" key="3">
    <source>
        <dbReference type="ARBA" id="ARBA00022827"/>
    </source>
</evidence>
<proteinExistence type="predicted"/>
<reference evidence="7 8" key="1">
    <citation type="submission" date="2021-11" db="EMBL/GenBank/DDBJ databases">
        <title>Black yeast isolated from Biological Soil Crust.</title>
        <authorList>
            <person name="Kurbessoian T."/>
        </authorList>
    </citation>
    <scope>NUCLEOTIDE SEQUENCE [LARGE SCALE GENOMIC DNA]</scope>
    <source>
        <strain evidence="7 8">CCFEE 5522</strain>
    </source>
</reference>
<dbReference type="PANTHER" id="PTHR47178:SF5">
    <property type="entry name" value="FAD-BINDING DOMAIN-CONTAINING PROTEIN"/>
    <property type="match status" value="1"/>
</dbReference>